<dbReference type="InterPro" id="IPR022898">
    <property type="entry name" value="RNase_HII"/>
</dbReference>
<comment type="caution">
    <text evidence="18">The sequence shown here is derived from an EMBL/GenBank/DDBJ whole genome shotgun (WGS) entry which is preliminary data.</text>
</comment>
<comment type="catalytic activity">
    <reaction evidence="1 14 15 16">
        <text>Endonucleolytic cleavage to 5'-phosphomonoester.</text>
        <dbReference type="EC" id="3.1.26.4"/>
    </reaction>
</comment>
<evidence type="ECO:0000256" key="16">
    <source>
        <dbReference type="RuleBase" id="RU003515"/>
    </source>
</evidence>
<keyword evidence="11 14" id="KW-0255">Endonuclease</keyword>
<organism evidence="18 19">
    <name type="scientific">candidate division TA06 bacterium</name>
    <dbReference type="NCBI Taxonomy" id="2250710"/>
    <lineage>
        <taxon>Bacteria</taxon>
        <taxon>Bacteria division TA06</taxon>
    </lineage>
</organism>
<evidence type="ECO:0000256" key="4">
    <source>
        <dbReference type="ARBA" id="ARBA00004496"/>
    </source>
</evidence>
<dbReference type="HAMAP" id="MF_00052_B">
    <property type="entry name" value="RNase_HII_B"/>
    <property type="match status" value="1"/>
</dbReference>
<evidence type="ECO:0000256" key="3">
    <source>
        <dbReference type="ARBA" id="ARBA00004065"/>
    </source>
</evidence>
<evidence type="ECO:0000313" key="18">
    <source>
        <dbReference type="EMBL" id="RKX66092.1"/>
    </source>
</evidence>
<dbReference type="SUPFAM" id="SSF53098">
    <property type="entry name" value="Ribonuclease H-like"/>
    <property type="match status" value="1"/>
</dbReference>
<evidence type="ECO:0000256" key="7">
    <source>
        <dbReference type="ARBA" id="ARBA00019179"/>
    </source>
</evidence>
<dbReference type="AlphaFoldDB" id="A0A660S7Z8"/>
<accession>A0A660S7Z8</accession>
<comment type="cofactor">
    <cofactor evidence="2">
        <name>Mg(2+)</name>
        <dbReference type="ChEBI" id="CHEBI:18420"/>
    </cofactor>
</comment>
<comment type="similarity">
    <text evidence="5 14 16">Belongs to the RNase HII family.</text>
</comment>
<evidence type="ECO:0000313" key="19">
    <source>
        <dbReference type="Proteomes" id="UP000282321"/>
    </source>
</evidence>
<dbReference type="PANTHER" id="PTHR10954">
    <property type="entry name" value="RIBONUCLEASE H2 SUBUNIT A"/>
    <property type="match status" value="1"/>
</dbReference>
<evidence type="ECO:0000256" key="2">
    <source>
        <dbReference type="ARBA" id="ARBA00001946"/>
    </source>
</evidence>
<dbReference type="Gene3D" id="3.30.420.10">
    <property type="entry name" value="Ribonuclease H-like superfamily/Ribonuclease H"/>
    <property type="match status" value="1"/>
</dbReference>
<evidence type="ECO:0000259" key="17">
    <source>
        <dbReference type="PROSITE" id="PS51975"/>
    </source>
</evidence>
<dbReference type="PANTHER" id="PTHR10954:SF18">
    <property type="entry name" value="RIBONUCLEASE HII"/>
    <property type="match status" value="1"/>
</dbReference>
<evidence type="ECO:0000256" key="5">
    <source>
        <dbReference type="ARBA" id="ARBA00007383"/>
    </source>
</evidence>
<dbReference type="GO" id="GO:0032299">
    <property type="term" value="C:ribonuclease H2 complex"/>
    <property type="evidence" value="ECO:0007669"/>
    <property type="project" value="TreeGrafter"/>
</dbReference>
<evidence type="ECO:0000256" key="8">
    <source>
        <dbReference type="ARBA" id="ARBA00022490"/>
    </source>
</evidence>
<feature type="domain" description="RNase H type-2" evidence="17">
    <location>
        <begin position="15"/>
        <end position="203"/>
    </location>
</feature>
<comment type="cofactor">
    <cofactor evidence="14 15">
        <name>Mn(2+)</name>
        <dbReference type="ChEBI" id="CHEBI:29035"/>
    </cofactor>
    <cofactor evidence="14 15">
        <name>Mg(2+)</name>
        <dbReference type="ChEBI" id="CHEBI:18420"/>
    </cofactor>
    <text evidence="14 15">Manganese or magnesium. Binds 1 divalent metal ion per monomer in the absence of substrate. May bind a second metal ion after substrate binding.</text>
</comment>
<evidence type="ECO:0000256" key="11">
    <source>
        <dbReference type="ARBA" id="ARBA00022759"/>
    </source>
</evidence>
<feature type="binding site" evidence="14 15">
    <location>
        <position position="21"/>
    </location>
    <ligand>
        <name>a divalent metal cation</name>
        <dbReference type="ChEBI" id="CHEBI:60240"/>
    </ligand>
</feature>
<dbReference type="NCBIfam" id="NF000594">
    <property type="entry name" value="PRK00015.1-1"/>
    <property type="match status" value="1"/>
</dbReference>
<reference evidence="18 19" key="1">
    <citation type="submission" date="2018-06" db="EMBL/GenBank/DDBJ databases">
        <title>Extensive metabolic versatility and redundancy in microbially diverse, dynamic hydrothermal sediments.</title>
        <authorList>
            <person name="Dombrowski N."/>
            <person name="Teske A."/>
            <person name="Baker B.J."/>
        </authorList>
    </citation>
    <scope>NUCLEOTIDE SEQUENCE [LARGE SCALE GENOMIC DNA]</scope>
    <source>
        <strain evidence="18">B35_G9</strain>
    </source>
</reference>
<evidence type="ECO:0000256" key="1">
    <source>
        <dbReference type="ARBA" id="ARBA00000077"/>
    </source>
</evidence>
<proteinExistence type="inferred from homology"/>
<dbReference type="GO" id="GO:0004523">
    <property type="term" value="F:RNA-DNA hybrid ribonuclease activity"/>
    <property type="evidence" value="ECO:0007669"/>
    <property type="project" value="UniProtKB-UniRule"/>
</dbReference>
<keyword evidence="10 14" id="KW-0479">Metal-binding</keyword>
<evidence type="ECO:0000256" key="10">
    <source>
        <dbReference type="ARBA" id="ARBA00022723"/>
    </source>
</evidence>
<name>A0A660S7Z8_UNCT6</name>
<dbReference type="NCBIfam" id="NF000595">
    <property type="entry name" value="PRK00015.1-3"/>
    <property type="match status" value="1"/>
</dbReference>
<evidence type="ECO:0000256" key="6">
    <source>
        <dbReference type="ARBA" id="ARBA00012180"/>
    </source>
</evidence>
<dbReference type="FunFam" id="3.30.420.10:FF:000006">
    <property type="entry name" value="Ribonuclease HII"/>
    <property type="match status" value="1"/>
</dbReference>
<gene>
    <name evidence="14" type="primary">rnhB</name>
    <name evidence="18" type="ORF">DRP44_04835</name>
</gene>
<keyword evidence="8 14" id="KW-0963">Cytoplasm</keyword>
<comment type="subcellular location">
    <subcellularLocation>
        <location evidence="4 14">Cytoplasm</location>
    </subcellularLocation>
</comment>
<keyword evidence="12 14" id="KW-0378">Hydrolase</keyword>
<keyword evidence="9 14" id="KW-0540">Nuclease</keyword>
<dbReference type="InterPro" id="IPR012337">
    <property type="entry name" value="RNaseH-like_sf"/>
</dbReference>
<evidence type="ECO:0000256" key="9">
    <source>
        <dbReference type="ARBA" id="ARBA00022722"/>
    </source>
</evidence>
<dbReference type="InterPro" id="IPR024567">
    <property type="entry name" value="RNase_HII/HIII_dom"/>
</dbReference>
<dbReference type="GO" id="GO:0030145">
    <property type="term" value="F:manganese ion binding"/>
    <property type="evidence" value="ECO:0007669"/>
    <property type="project" value="UniProtKB-UniRule"/>
</dbReference>
<feature type="binding site" evidence="14 15">
    <location>
        <position position="22"/>
    </location>
    <ligand>
        <name>a divalent metal cation</name>
        <dbReference type="ChEBI" id="CHEBI:60240"/>
    </ligand>
</feature>
<dbReference type="EMBL" id="QNBC01000056">
    <property type="protein sequence ID" value="RKX66092.1"/>
    <property type="molecule type" value="Genomic_DNA"/>
</dbReference>
<sequence>MMEVIERKLWEQNIRFVAGIDEVGRGPLAGPVVAASVVLPYGKIFEGIDDSKKLSPDKREEMFHLIIENAVSIGIGYVDSMVIDKVNILRATLEAMKRAICNMNIVPDYLLIDGTYKLDGVPIFQNTVVKGDSKSQCIAAASIVAKVYRDRLMEGYDIEYPMYNFSKNKGYGTREHIEALMKYGPCKIHRFSFAPVKNSLCNE</sequence>
<protein>
    <recommendedName>
        <fullName evidence="7 14">Ribonuclease HII</fullName>
        <shortName evidence="14">RNase HII</shortName>
        <ecNumber evidence="6 14">3.1.26.4</ecNumber>
    </recommendedName>
</protein>
<dbReference type="Proteomes" id="UP000282321">
    <property type="component" value="Unassembled WGS sequence"/>
</dbReference>
<feature type="binding site" evidence="14 15">
    <location>
        <position position="113"/>
    </location>
    <ligand>
        <name>a divalent metal cation</name>
        <dbReference type="ChEBI" id="CHEBI:60240"/>
    </ligand>
</feature>
<dbReference type="EC" id="3.1.26.4" evidence="6 14"/>
<dbReference type="GO" id="GO:0003723">
    <property type="term" value="F:RNA binding"/>
    <property type="evidence" value="ECO:0007669"/>
    <property type="project" value="UniProtKB-UniRule"/>
</dbReference>
<dbReference type="GO" id="GO:0005737">
    <property type="term" value="C:cytoplasm"/>
    <property type="evidence" value="ECO:0007669"/>
    <property type="project" value="UniProtKB-SubCell"/>
</dbReference>
<evidence type="ECO:0000256" key="12">
    <source>
        <dbReference type="ARBA" id="ARBA00022801"/>
    </source>
</evidence>
<evidence type="ECO:0000256" key="13">
    <source>
        <dbReference type="ARBA" id="ARBA00023211"/>
    </source>
</evidence>
<dbReference type="GO" id="GO:0043137">
    <property type="term" value="P:DNA replication, removal of RNA primer"/>
    <property type="evidence" value="ECO:0007669"/>
    <property type="project" value="TreeGrafter"/>
</dbReference>
<evidence type="ECO:0000256" key="15">
    <source>
        <dbReference type="PROSITE-ProRule" id="PRU01319"/>
    </source>
</evidence>
<dbReference type="GO" id="GO:0006298">
    <property type="term" value="P:mismatch repair"/>
    <property type="evidence" value="ECO:0007669"/>
    <property type="project" value="TreeGrafter"/>
</dbReference>
<evidence type="ECO:0000256" key="14">
    <source>
        <dbReference type="HAMAP-Rule" id="MF_00052"/>
    </source>
</evidence>
<dbReference type="InterPro" id="IPR001352">
    <property type="entry name" value="RNase_HII/HIII"/>
</dbReference>
<keyword evidence="13 14" id="KW-0464">Manganese</keyword>
<dbReference type="CDD" id="cd07182">
    <property type="entry name" value="RNase_HII_bacteria_HII_like"/>
    <property type="match status" value="1"/>
</dbReference>
<comment type="function">
    <text evidence="3 14 16">Endonuclease that specifically degrades the RNA of RNA-DNA hybrids.</text>
</comment>
<dbReference type="InterPro" id="IPR036397">
    <property type="entry name" value="RNaseH_sf"/>
</dbReference>
<dbReference type="Pfam" id="PF01351">
    <property type="entry name" value="RNase_HII"/>
    <property type="match status" value="1"/>
</dbReference>
<dbReference type="PROSITE" id="PS51975">
    <property type="entry name" value="RNASE_H_2"/>
    <property type="match status" value="1"/>
</dbReference>